<evidence type="ECO:0000313" key="6">
    <source>
        <dbReference type="EMBL" id="MPM29194.1"/>
    </source>
</evidence>
<dbReference type="InterPro" id="IPR000212">
    <property type="entry name" value="DNA_helicase_UvrD/REP"/>
</dbReference>
<dbReference type="Pfam" id="PF00580">
    <property type="entry name" value="UvrD-helicase"/>
    <property type="match status" value="1"/>
</dbReference>
<evidence type="ECO:0000256" key="4">
    <source>
        <dbReference type="ARBA" id="ARBA00022840"/>
    </source>
</evidence>
<dbReference type="GO" id="GO:0043138">
    <property type="term" value="F:3'-5' DNA helicase activity"/>
    <property type="evidence" value="ECO:0007669"/>
    <property type="project" value="TreeGrafter"/>
</dbReference>
<dbReference type="GO" id="GO:0005524">
    <property type="term" value="F:ATP binding"/>
    <property type="evidence" value="ECO:0007669"/>
    <property type="project" value="UniProtKB-KW"/>
</dbReference>
<keyword evidence="3" id="KW-0347">Helicase</keyword>
<dbReference type="EMBL" id="VSSQ01005448">
    <property type="protein sequence ID" value="MPM29194.1"/>
    <property type="molecule type" value="Genomic_DNA"/>
</dbReference>
<evidence type="ECO:0000256" key="3">
    <source>
        <dbReference type="ARBA" id="ARBA00022806"/>
    </source>
</evidence>
<dbReference type="Gene3D" id="3.40.50.300">
    <property type="entry name" value="P-loop containing nucleotide triphosphate hydrolases"/>
    <property type="match status" value="2"/>
</dbReference>
<reference evidence="6" key="1">
    <citation type="submission" date="2019-08" db="EMBL/GenBank/DDBJ databases">
        <authorList>
            <person name="Kucharzyk K."/>
            <person name="Murdoch R.W."/>
            <person name="Higgins S."/>
            <person name="Loffler F."/>
        </authorList>
    </citation>
    <scope>NUCLEOTIDE SEQUENCE</scope>
</reference>
<evidence type="ECO:0000259" key="5">
    <source>
        <dbReference type="Pfam" id="PF00580"/>
    </source>
</evidence>
<feature type="domain" description="UvrD-like helicase ATP-binding" evidence="5">
    <location>
        <begin position="96"/>
        <end position="178"/>
    </location>
</feature>
<protein>
    <recommendedName>
        <fullName evidence="5">UvrD-like helicase ATP-binding domain-containing protein</fullName>
    </recommendedName>
</protein>
<sequence length="598" mass="69313">MQVIKKAIADNPTAKVACMTYTNAAVKEIEERVGHDNLTVSTIHDFLWDNIKTFKKELKKSLIALLNDDSSDIKKPSGEDVIDSTYFDKIEKGIQYKEYLRIKEGIISHDEVLVLANYMFGHYPILCNILKDKFKFIFIDEYQDTSPVVVEIFLVHLKQSAKKNIIGFFGDAMQSIYEDGIGDLEQYITSNDVVEILKSQNRRNPQLVIDLANKLRTDRLQQEPSADEKAPNMFNGVVKQGNIKFLYSFGGNLDAIKNTTYFSGWDFDNAKQTKELNLTHNLIAPKAGFTELMEIYDKDPIIKLKNDILTKKKENGLDFDEDATFDDVVTQIQLTKGRGKDKRLRKELLLEDPQTKPLYEMLGSFPFSVVGKIYLNKDSLIDDKKQDEDDENKKGSKRDKLIKHLFKIQTNIHLYKEKHYNEFLRNTEYKVNCIADKQNLKTIIAEISEMSEYTIENVIDVADEKGICRKDDSFNQFVGDNHYLYSRVKTIKFQEFQNLYYYLEGFTPFSTQHKTKGTEFDNVLVVLDNGKWNDYNFEYLFTNRIDKQSVLTRTQKIFYVCCTRAKENMIVYFDSPSDAVITQAKSWFGEDNVRNVSS</sequence>
<dbReference type="SUPFAM" id="SSF52540">
    <property type="entry name" value="P-loop containing nucleoside triphosphate hydrolases"/>
    <property type="match status" value="1"/>
</dbReference>
<dbReference type="GO" id="GO:0003677">
    <property type="term" value="F:DNA binding"/>
    <property type="evidence" value="ECO:0007669"/>
    <property type="project" value="InterPro"/>
</dbReference>
<dbReference type="GO" id="GO:0016787">
    <property type="term" value="F:hydrolase activity"/>
    <property type="evidence" value="ECO:0007669"/>
    <property type="project" value="UniProtKB-KW"/>
</dbReference>
<proteinExistence type="predicted"/>
<evidence type="ECO:0000256" key="2">
    <source>
        <dbReference type="ARBA" id="ARBA00022801"/>
    </source>
</evidence>
<dbReference type="GO" id="GO:0000725">
    <property type="term" value="P:recombinational repair"/>
    <property type="evidence" value="ECO:0007669"/>
    <property type="project" value="TreeGrafter"/>
</dbReference>
<dbReference type="AlphaFoldDB" id="A0A644YT02"/>
<dbReference type="InterPro" id="IPR027417">
    <property type="entry name" value="P-loop_NTPase"/>
</dbReference>
<keyword evidence="4" id="KW-0067">ATP-binding</keyword>
<evidence type="ECO:0000256" key="1">
    <source>
        <dbReference type="ARBA" id="ARBA00022741"/>
    </source>
</evidence>
<keyword evidence="1" id="KW-0547">Nucleotide-binding</keyword>
<dbReference type="GO" id="GO:0005829">
    <property type="term" value="C:cytosol"/>
    <property type="evidence" value="ECO:0007669"/>
    <property type="project" value="TreeGrafter"/>
</dbReference>
<dbReference type="InterPro" id="IPR014016">
    <property type="entry name" value="UvrD-like_ATP-bd"/>
</dbReference>
<accession>A0A644YT02</accession>
<organism evidence="6">
    <name type="scientific">bioreactor metagenome</name>
    <dbReference type="NCBI Taxonomy" id="1076179"/>
    <lineage>
        <taxon>unclassified sequences</taxon>
        <taxon>metagenomes</taxon>
        <taxon>ecological metagenomes</taxon>
    </lineage>
</organism>
<dbReference type="PANTHER" id="PTHR11070:SF3">
    <property type="entry name" value="DNA 3'-5' HELICASE"/>
    <property type="match status" value="1"/>
</dbReference>
<comment type="caution">
    <text evidence="6">The sequence shown here is derived from an EMBL/GenBank/DDBJ whole genome shotgun (WGS) entry which is preliminary data.</text>
</comment>
<dbReference type="PANTHER" id="PTHR11070">
    <property type="entry name" value="UVRD / RECB / PCRA DNA HELICASE FAMILY MEMBER"/>
    <property type="match status" value="1"/>
</dbReference>
<gene>
    <name evidence="6" type="ORF">SDC9_75734</name>
</gene>
<name>A0A644YT02_9ZZZZ</name>
<keyword evidence="2" id="KW-0378">Hydrolase</keyword>